<dbReference type="STRING" id="266809.PM03_09840"/>
<keyword evidence="8" id="KW-0436">Ligase</keyword>
<dbReference type="Proteomes" id="UP000051298">
    <property type="component" value="Unassembled WGS sequence"/>
</dbReference>
<dbReference type="SUPFAM" id="SSF55186">
    <property type="entry name" value="ThrRS/AlaRS common domain"/>
    <property type="match status" value="1"/>
</dbReference>
<dbReference type="PROSITE" id="PS50860">
    <property type="entry name" value="AA_TRNA_LIGASE_II_ALA"/>
    <property type="match status" value="1"/>
</dbReference>
<evidence type="ECO:0000256" key="5">
    <source>
        <dbReference type="ARBA" id="ARBA00022833"/>
    </source>
</evidence>
<dbReference type="eggNOG" id="COG2872">
    <property type="taxonomic scope" value="Bacteria"/>
</dbReference>
<evidence type="ECO:0000256" key="4">
    <source>
        <dbReference type="ARBA" id="ARBA00022723"/>
    </source>
</evidence>
<dbReference type="GO" id="GO:0006419">
    <property type="term" value="P:alanyl-tRNA aminoacylation"/>
    <property type="evidence" value="ECO:0007669"/>
    <property type="project" value="InterPro"/>
</dbReference>
<evidence type="ECO:0000256" key="1">
    <source>
        <dbReference type="ARBA" id="ARBA00001947"/>
    </source>
</evidence>
<name>A0A0P1FET9_9RHOB</name>
<keyword evidence="5" id="KW-0862">Zinc</keyword>
<dbReference type="GO" id="GO:0004813">
    <property type="term" value="F:alanine-tRNA ligase activity"/>
    <property type="evidence" value="ECO:0007669"/>
    <property type="project" value="InterPro"/>
</dbReference>
<dbReference type="Gene3D" id="3.30.980.10">
    <property type="entry name" value="Threonyl-trna Synthetase, Chain A, domain 2"/>
    <property type="match status" value="1"/>
</dbReference>
<dbReference type="InterPro" id="IPR051335">
    <property type="entry name" value="Alanyl-tRNA_Editing_Enzymes"/>
</dbReference>
<dbReference type="GO" id="GO:0005737">
    <property type="term" value="C:cytoplasm"/>
    <property type="evidence" value="ECO:0007669"/>
    <property type="project" value="UniProtKB-SubCell"/>
</dbReference>
<proteinExistence type="predicted"/>
<dbReference type="GO" id="GO:0003676">
    <property type="term" value="F:nucleic acid binding"/>
    <property type="evidence" value="ECO:0007669"/>
    <property type="project" value="InterPro"/>
</dbReference>
<reference evidence="8 9" key="1">
    <citation type="submission" date="2015-09" db="EMBL/GenBank/DDBJ databases">
        <authorList>
            <consortium name="Swine Surveillance"/>
        </authorList>
    </citation>
    <scope>NUCLEOTIDE SEQUENCE [LARGE SCALE GENOMIC DNA]</scope>
    <source>
        <strain evidence="8 9">CECT 5294</strain>
    </source>
</reference>
<dbReference type="PANTHER" id="PTHR43462:SF1">
    <property type="entry name" value="ALANYL-TRNA EDITING PROTEIN AARSD1"/>
    <property type="match status" value="1"/>
</dbReference>
<evidence type="ECO:0000313" key="8">
    <source>
        <dbReference type="EMBL" id="CUH59133.1"/>
    </source>
</evidence>
<dbReference type="AlphaFoldDB" id="A0A0P1FET9"/>
<dbReference type="PANTHER" id="PTHR43462">
    <property type="entry name" value="ALANYL-TRNA EDITING PROTEIN"/>
    <property type="match status" value="1"/>
</dbReference>
<feature type="domain" description="Alanyl-transfer RNA synthetases family profile" evidence="7">
    <location>
        <begin position="1"/>
        <end position="239"/>
    </location>
</feature>
<dbReference type="InterPro" id="IPR018163">
    <property type="entry name" value="Thr/Ala-tRNA-synth_IIc_edit"/>
</dbReference>
<comment type="subcellular location">
    <subcellularLocation>
        <location evidence="2">Cytoplasm</location>
    </subcellularLocation>
</comment>
<dbReference type="GO" id="GO:0005524">
    <property type="term" value="F:ATP binding"/>
    <property type="evidence" value="ECO:0007669"/>
    <property type="project" value="InterPro"/>
</dbReference>
<dbReference type="SMART" id="SM00863">
    <property type="entry name" value="tRNA_SAD"/>
    <property type="match status" value="1"/>
</dbReference>
<dbReference type="InterPro" id="IPR009000">
    <property type="entry name" value="Transl_B-barrel_sf"/>
</dbReference>
<dbReference type="InterPro" id="IPR012947">
    <property type="entry name" value="tRNA_SAD"/>
</dbReference>
<dbReference type="EMBL" id="CYRX01000008">
    <property type="protein sequence ID" value="CUH59133.1"/>
    <property type="molecule type" value="Genomic_DNA"/>
</dbReference>
<evidence type="ECO:0000256" key="6">
    <source>
        <dbReference type="ARBA" id="ARBA00032577"/>
    </source>
</evidence>
<accession>A0A0P1FET9</accession>
<organism evidence="8 9">
    <name type="scientific">Thalassobacter stenotrophicus</name>
    <dbReference type="NCBI Taxonomy" id="266809"/>
    <lineage>
        <taxon>Bacteria</taxon>
        <taxon>Pseudomonadati</taxon>
        <taxon>Pseudomonadota</taxon>
        <taxon>Alphaproteobacteria</taxon>
        <taxon>Rhodobacterales</taxon>
        <taxon>Roseobacteraceae</taxon>
        <taxon>Thalassobacter</taxon>
    </lineage>
</organism>
<dbReference type="InterPro" id="IPR018164">
    <property type="entry name" value="Ala-tRNA-synth_IIc_N"/>
</dbReference>
<dbReference type="GO" id="GO:0046872">
    <property type="term" value="F:metal ion binding"/>
    <property type="evidence" value="ECO:0007669"/>
    <property type="project" value="UniProtKB-KW"/>
</dbReference>
<gene>
    <name evidence="8" type="primary">alaS_1</name>
    <name evidence="8" type="ORF">THS5294_00416</name>
</gene>
<protein>
    <recommendedName>
        <fullName evidence="3">Alanine--tRNA ligase</fullName>
    </recommendedName>
    <alternativeName>
        <fullName evidence="6">Alanyl-tRNA synthetase</fullName>
    </alternativeName>
</protein>
<evidence type="ECO:0000256" key="3">
    <source>
        <dbReference type="ARBA" id="ARBA00017959"/>
    </source>
</evidence>
<dbReference type="GO" id="GO:0002161">
    <property type="term" value="F:aminoacyl-tRNA deacylase activity"/>
    <property type="evidence" value="ECO:0007669"/>
    <property type="project" value="UniProtKB-ARBA"/>
</dbReference>
<dbReference type="Gene3D" id="2.40.30.130">
    <property type="match status" value="1"/>
</dbReference>
<dbReference type="Pfam" id="PF07973">
    <property type="entry name" value="tRNA_SAD"/>
    <property type="match status" value="1"/>
</dbReference>
<evidence type="ECO:0000256" key="2">
    <source>
        <dbReference type="ARBA" id="ARBA00004496"/>
    </source>
</evidence>
<keyword evidence="4" id="KW-0479">Metal-binding</keyword>
<dbReference type="InterPro" id="IPR018165">
    <property type="entry name" value="Ala-tRNA-synth_IIc_core"/>
</dbReference>
<dbReference type="RefSeq" id="WP_058122427.1">
    <property type="nucleotide sequence ID" value="NZ_CYRX01000008.1"/>
</dbReference>
<evidence type="ECO:0000313" key="9">
    <source>
        <dbReference type="Proteomes" id="UP000051298"/>
    </source>
</evidence>
<dbReference type="Pfam" id="PF01411">
    <property type="entry name" value="tRNA-synt_2c"/>
    <property type="match status" value="1"/>
</dbReference>
<evidence type="ECO:0000259" key="7">
    <source>
        <dbReference type="PROSITE" id="PS50860"/>
    </source>
</evidence>
<comment type="cofactor">
    <cofactor evidence="1">
        <name>Zn(2+)</name>
        <dbReference type="ChEBI" id="CHEBI:29105"/>
    </cofactor>
</comment>
<dbReference type="SUPFAM" id="SSF50447">
    <property type="entry name" value="Translation proteins"/>
    <property type="match status" value="1"/>
</dbReference>
<sequence>MTEPLFRSEPYAKTASARVVGHTDEGGIILDRSLFYPRGGGQPGDSGRLAWDGRTLDIATAVKMDLDDIAIIPATPDPLPPIGADVEQRLDWDRRYAHMRMHTALHLLSVVLPFPVTGGSIGADKGRLDFNMPDPIDDKNTIQAKLSQLIAGYFDVTESWITDAGLAAQPHLVKTMSVAPPMGSGRVRLIRIGSESRTVDLQPCGGTHVVNTREIGAIKIVKIENKGRMNRRVSVAFAD</sequence>